<sequence>MVKTGYFKVNGKYSFVEYYEEVLLEEIFKYMQQSRLALHRLKEIKRIAELLSWHDNDKSQKYLRETKKLETRMKELEKFWGIEDEISEKSFDDGTTIEVLDVIEEMVESIYKYLVLKQDAEKLTIEWLDELISSTMGILSSLQKKIGRTAEIGKHALKINEIQRTFKILQPAVSPKIFYHIKTNDAQMKKALSSLSKKKCQYLYFGLIDFSDVVDQMYNRLEGYEKLIYTASDDLLKYESFDEEKKRNRIIFGLTIVATIATILQVWDFVLGILT</sequence>
<protein>
    <submittedName>
        <fullName evidence="2">Uncharacterized protein</fullName>
    </submittedName>
</protein>
<proteinExistence type="predicted"/>
<evidence type="ECO:0000256" key="1">
    <source>
        <dbReference type="SAM" id="Phobius"/>
    </source>
</evidence>
<keyword evidence="1" id="KW-1133">Transmembrane helix</keyword>
<dbReference type="KEGG" id="lmq:LMM7_0367"/>
<organism evidence="2 3">
    <name type="scientific">Listeria monocytogenes serotype 4a (strain M7)</name>
    <dbReference type="NCBI Taxonomy" id="1030009"/>
    <lineage>
        <taxon>Bacteria</taxon>
        <taxon>Bacillati</taxon>
        <taxon>Bacillota</taxon>
        <taxon>Bacilli</taxon>
        <taxon>Bacillales</taxon>
        <taxon>Listeriaceae</taxon>
        <taxon>Listeria</taxon>
    </lineage>
</organism>
<dbReference type="PATRIC" id="fig|1030009.3.peg.359"/>
<feature type="transmembrane region" description="Helical" evidence="1">
    <location>
        <begin position="250"/>
        <end position="274"/>
    </location>
</feature>
<evidence type="ECO:0000313" key="3">
    <source>
        <dbReference type="Proteomes" id="UP000000486"/>
    </source>
</evidence>
<keyword evidence="1" id="KW-0472">Membrane</keyword>
<gene>
    <name evidence="2" type="ordered locus">LMM7_0367</name>
</gene>
<name>A0A0E0UTD8_LISMM</name>
<accession>A0A0E0UTD8</accession>
<evidence type="ECO:0000313" key="2">
    <source>
        <dbReference type="EMBL" id="AEH91373.1"/>
    </source>
</evidence>
<dbReference type="RefSeq" id="WP_012582005.1">
    <property type="nucleotide sequence ID" value="NC_017537.1"/>
</dbReference>
<dbReference type="Proteomes" id="UP000000486">
    <property type="component" value="Chromosome"/>
</dbReference>
<dbReference type="EMBL" id="CP002816">
    <property type="protein sequence ID" value="AEH91373.1"/>
    <property type="molecule type" value="Genomic_DNA"/>
</dbReference>
<dbReference type="HOGENOM" id="CLU_1041311_0_0_9"/>
<dbReference type="AlphaFoldDB" id="A0A0E0UTD8"/>
<keyword evidence="1" id="KW-0812">Transmembrane</keyword>
<reference evidence="2 3" key="1">
    <citation type="journal article" date="2011" name="J. Bacteriol.">
        <title>Genome sequence of the nonpathogenic Listeria monocytogenes serovar 4a strain M7.</title>
        <authorList>
            <person name="Chen J."/>
            <person name="Xia Y."/>
            <person name="Cheng C."/>
            <person name="Fang C."/>
            <person name="Shan Y."/>
            <person name="Jin G."/>
            <person name="Fang W."/>
        </authorList>
    </citation>
    <scope>NUCLEOTIDE SEQUENCE [LARGE SCALE GENOMIC DNA]</scope>
    <source>
        <strain evidence="2 3">M7</strain>
    </source>
</reference>